<dbReference type="EMBL" id="PDWZ02000001">
    <property type="protein sequence ID" value="KAB2110441.1"/>
    <property type="molecule type" value="Genomic_DNA"/>
</dbReference>
<evidence type="ECO:0000313" key="2">
    <source>
        <dbReference type="Proteomes" id="UP000293547"/>
    </source>
</evidence>
<gene>
    <name evidence="1" type="ORF">AG0111_0g1288</name>
</gene>
<reference evidence="1 2" key="1">
    <citation type="journal article" date="2019" name="bioRxiv">
        <title>Genomics, evolutionary history and diagnostics of the Alternaria alternata species group including apple and Asian pear pathotypes.</title>
        <authorList>
            <person name="Armitage A.D."/>
            <person name="Cockerton H.M."/>
            <person name="Sreenivasaprasad S."/>
            <person name="Woodhall J.W."/>
            <person name="Lane C.R."/>
            <person name="Harrison R.J."/>
            <person name="Clarkson J.P."/>
        </authorList>
    </citation>
    <scope>NUCLEOTIDE SEQUENCE [LARGE SCALE GENOMIC DNA]</scope>
    <source>
        <strain evidence="1 2">FERA 650</strain>
    </source>
</reference>
<comment type="caution">
    <text evidence="1">The sequence shown here is derived from an EMBL/GenBank/DDBJ whole genome shotgun (WGS) entry which is preliminary data.</text>
</comment>
<dbReference type="Proteomes" id="UP000293547">
    <property type="component" value="Unassembled WGS sequence"/>
</dbReference>
<sequence>MSNSAHDTPTPVIAPPSASTTLTIPTIPDTRDPAIIALESCFEKATDLEVWLHCIGGPRVKNIPDIANDLADHINIVCLDCEHWSTNTDETTEVGIATFSRQDVLPIVATKDFGDHGEHLMEQIRFYLFRTIETCHLPNQNPDSRGVDGNRFGKGRFVTFAEARQILTNLFVQPIKDPKGLKGNYPIVVLGHDVGHDKNNLKSKAIAFDMDPIGTVVRYIDTQIMTRDKGYWMMPRNEQIGLRRLVEELAFEHSDSHTAANDAGRTVMCAFQIALGGDPCKRGCRKSMLEVADDLEYHSVVTFDESLGGVDKYCWKCGTAGHMKADCTATDLHCDECEGNGCYIKPGDEHVTLHCMCIANEKAKVRRAKDAVARALKKPKPRDLSRGVSSSRARFMARGGFHPPSGLVSYFGGTSHDTPSHYGPPGGRGYVPPSPGGNPSRGFGGRGQGGYENVSWGRGRGGSHFQQGGQGGLTWASH</sequence>
<proteinExistence type="predicted"/>
<name>A0ACB6G1G9_9PLEO</name>
<evidence type="ECO:0000313" key="1">
    <source>
        <dbReference type="EMBL" id="KAB2110441.1"/>
    </source>
</evidence>
<protein>
    <submittedName>
        <fullName evidence="1">Uncharacterized protein</fullName>
    </submittedName>
</protein>
<organism evidence="1 2">
    <name type="scientific">Alternaria gaisen</name>
    <dbReference type="NCBI Taxonomy" id="167740"/>
    <lineage>
        <taxon>Eukaryota</taxon>
        <taxon>Fungi</taxon>
        <taxon>Dikarya</taxon>
        <taxon>Ascomycota</taxon>
        <taxon>Pezizomycotina</taxon>
        <taxon>Dothideomycetes</taxon>
        <taxon>Pleosporomycetidae</taxon>
        <taxon>Pleosporales</taxon>
        <taxon>Pleosporineae</taxon>
        <taxon>Pleosporaceae</taxon>
        <taxon>Alternaria</taxon>
        <taxon>Alternaria sect. Alternaria</taxon>
    </lineage>
</organism>
<keyword evidence="2" id="KW-1185">Reference proteome</keyword>
<accession>A0ACB6G1G9</accession>